<dbReference type="Gene3D" id="3.60.70.12">
    <property type="entry name" value="L-amino peptidase D-ALA esterase/amidase"/>
    <property type="match status" value="1"/>
</dbReference>
<accession>A0ABS4VNQ0</accession>
<dbReference type="EMBL" id="JAGINU010000001">
    <property type="protein sequence ID" value="MBP2365548.1"/>
    <property type="molecule type" value="Genomic_DNA"/>
</dbReference>
<proteinExistence type="inferred from homology"/>
<dbReference type="Proteomes" id="UP001519295">
    <property type="component" value="Unassembled WGS sequence"/>
</dbReference>
<reference evidence="2 3" key="1">
    <citation type="submission" date="2021-03" db="EMBL/GenBank/DDBJ databases">
        <title>Sequencing the genomes of 1000 actinobacteria strains.</title>
        <authorList>
            <person name="Klenk H.-P."/>
        </authorList>
    </citation>
    <scope>NUCLEOTIDE SEQUENCE [LARGE SCALE GENOMIC DNA]</scope>
    <source>
        <strain evidence="2 3">DSM 45256</strain>
    </source>
</reference>
<dbReference type="PANTHER" id="PTHR36512:SF3">
    <property type="entry name" value="BLR5678 PROTEIN"/>
    <property type="match status" value="1"/>
</dbReference>
<dbReference type="RefSeq" id="WP_210025444.1">
    <property type="nucleotide sequence ID" value="NZ_JAGINU010000001.1"/>
</dbReference>
<comment type="caution">
    <text evidence="2">The sequence shown here is derived from an EMBL/GenBank/DDBJ whole genome shotgun (WGS) entry which is preliminary data.</text>
</comment>
<dbReference type="Pfam" id="PF03576">
    <property type="entry name" value="Peptidase_S58"/>
    <property type="match status" value="1"/>
</dbReference>
<dbReference type="CDD" id="cd02252">
    <property type="entry name" value="nylC_like"/>
    <property type="match status" value="1"/>
</dbReference>
<evidence type="ECO:0000313" key="3">
    <source>
        <dbReference type="Proteomes" id="UP001519295"/>
    </source>
</evidence>
<evidence type="ECO:0000256" key="1">
    <source>
        <dbReference type="ARBA" id="ARBA00007068"/>
    </source>
</evidence>
<protein>
    <submittedName>
        <fullName evidence="2">L-aminopeptidase/D-esterase-like protein</fullName>
    </submittedName>
</protein>
<comment type="similarity">
    <text evidence="1">Belongs to the peptidase S58 family.</text>
</comment>
<sequence length="329" mass="31814">MRTGTGNGLTDVAGLRVGHAALTGPGARSGTTVVLAPPGGAVAGADVRGAAPGTRETDLLAPTATVARVHAITLSGGSAYGLDTASGVMARLERDGEGFPMPGAIVPIVPAAVVFDLGRGGDPAARPTAATGAAAYDAAHDGPVEQGSVGAGTGAVSGGLRGGIGTASAVLASGVTVAALVVLNSAGSAVDPRTGEILGARHGLPGEFPATGVSPERVAELYAQHVTPPGAATTLVVLATDAALDKVGCTRLATMAHDGLARSIHPVHTIRDGDCAFGLATGTAAAPDAIGTYELQAAAADVTARAVAHALLAAEAAPDRPSYTSLMAG</sequence>
<dbReference type="SUPFAM" id="SSF56266">
    <property type="entry name" value="DmpA/ArgJ-like"/>
    <property type="match status" value="1"/>
</dbReference>
<gene>
    <name evidence="2" type="ORF">JOF36_001244</name>
</gene>
<evidence type="ECO:0000313" key="2">
    <source>
        <dbReference type="EMBL" id="MBP2365548.1"/>
    </source>
</evidence>
<keyword evidence="3" id="KW-1185">Reference proteome</keyword>
<name>A0ABS4VNQ0_9PSEU</name>
<dbReference type="InterPro" id="IPR016117">
    <property type="entry name" value="ArgJ-like_dom_sf"/>
</dbReference>
<organism evidence="2 3">
    <name type="scientific">Pseudonocardia parietis</name>
    <dbReference type="NCBI Taxonomy" id="570936"/>
    <lineage>
        <taxon>Bacteria</taxon>
        <taxon>Bacillati</taxon>
        <taxon>Actinomycetota</taxon>
        <taxon>Actinomycetes</taxon>
        <taxon>Pseudonocardiales</taxon>
        <taxon>Pseudonocardiaceae</taxon>
        <taxon>Pseudonocardia</taxon>
    </lineage>
</organism>
<dbReference type="PANTHER" id="PTHR36512">
    <property type="entry name" value="D-AMINOPEPTIDASE"/>
    <property type="match status" value="1"/>
</dbReference>
<dbReference type="InterPro" id="IPR005321">
    <property type="entry name" value="Peptidase_S58_DmpA"/>
</dbReference>